<dbReference type="Pfam" id="PF05138">
    <property type="entry name" value="PaaA_PaaC"/>
    <property type="match status" value="1"/>
</dbReference>
<dbReference type="EMBL" id="RYZZ01000001">
    <property type="protein sequence ID" value="RUQ32747.1"/>
    <property type="molecule type" value="Genomic_DNA"/>
</dbReference>
<dbReference type="PANTHER" id="PTHR30458:SF0">
    <property type="entry name" value="1,2-PHENYLACETYL-COA EPOXIDASE, SUBUNIT C"/>
    <property type="match status" value="1"/>
</dbReference>
<name>A0A3S0UJ38_9BACI</name>
<dbReference type="Proteomes" id="UP000267430">
    <property type="component" value="Unassembled WGS sequence"/>
</dbReference>
<dbReference type="InterPro" id="IPR012347">
    <property type="entry name" value="Ferritin-like"/>
</dbReference>
<dbReference type="AlphaFoldDB" id="A0A3S0UJ38"/>
<dbReference type="InterPro" id="IPR052703">
    <property type="entry name" value="Aromatic_CoA_ox/epox"/>
</dbReference>
<dbReference type="Gene3D" id="1.20.1260.10">
    <property type="match status" value="1"/>
</dbReference>
<dbReference type="PANTHER" id="PTHR30458">
    <property type="entry name" value="PHENYLACETIC ACID DEGRADATION PROTEIN PAA"/>
    <property type="match status" value="1"/>
</dbReference>
<comment type="caution">
    <text evidence="1">The sequence shown here is derived from an EMBL/GenBank/DDBJ whole genome shotgun (WGS) entry which is preliminary data.</text>
</comment>
<sequence length="239" mass="27092">MAMIQANQLAKELLYMADDEWVIGSFLAEMSGGGPFVEENVAISSIAQDEIGHAEIIYNEILDLDSAFQWESADGFVHQRPVSGFKVSALVSAKTIDWAAIIVQHYFYEAADQYRVSQLIEVVEGRTKNVLGQMAREERYHHRHWHTWLSKMSATLEGKRRIQEEIYHYWPKLAGFFHGTFLADDQTTFQSVKKELTTLGFATPEIKEGFSGRGVLSDDVKLLITRSRVLVEGMSGGKW</sequence>
<protein>
    <recommendedName>
        <fullName evidence="3">Phenylacetate-CoA oxygenase subunit PaaI</fullName>
    </recommendedName>
</protein>
<proteinExistence type="predicted"/>
<dbReference type="OrthoDB" id="2680510at2"/>
<organism evidence="1 2">
    <name type="scientific">Peribacillus cavernae</name>
    <dbReference type="NCBI Taxonomy" id="1674310"/>
    <lineage>
        <taxon>Bacteria</taxon>
        <taxon>Bacillati</taxon>
        <taxon>Bacillota</taxon>
        <taxon>Bacilli</taxon>
        <taxon>Bacillales</taxon>
        <taxon>Bacillaceae</taxon>
        <taxon>Peribacillus</taxon>
    </lineage>
</organism>
<evidence type="ECO:0000313" key="1">
    <source>
        <dbReference type="EMBL" id="RUQ32747.1"/>
    </source>
</evidence>
<dbReference type="SUPFAM" id="SSF47240">
    <property type="entry name" value="Ferritin-like"/>
    <property type="match status" value="1"/>
</dbReference>
<reference evidence="1 2" key="1">
    <citation type="submission" date="2018-12" db="EMBL/GenBank/DDBJ databases">
        <title>Bacillus chawlae sp. nov., Bacillus glennii sp. nov., and Bacillus saganii sp. nov. Isolated from the Vehicle Assembly Building at Kennedy Space Center where the Viking Spacecraft were Assembled.</title>
        <authorList>
            <person name="Seuylemezian A."/>
            <person name="Vaishampayan P."/>
        </authorList>
    </citation>
    <scope>NUCLEOTIDE SEQUENCE [LARGE SCALE GENOMIC DNA]</scope>
    <source>
        <strain evidence="1 2">L5</strain>
    </source>
</reference>
<evidence type="ECO:0000313" key="2">
    <source>
        <dbReference type="Proteomes" id="UP000267430"/>
    </source>
</evidence>
<accession>A0A3S0UJ38</accession>
<dbReference type="GO" id="GO:0005829">
    <property type="term" value="C:cytosol"/>
    <property type="evidence" value="ECO:0007669"/>
    <property type="project" value="TreeGrafter"/>
</dbReference>
<dbReference type="InterPro" id="IPR007814">
    <property type="entry name" value="PaaA_PaaC"/>
</dbReference>
<dbReference type="InterPro" id="IPR009078">
    <property type="entry name" value="Ferritin-like_SF"/>
</dbReference>
<keyword evidence="2" id="KW-1185">Reference proteome</keyword>
<gene>
    <name evidence="1" type="ORF">ELQ35_01265</name>
</gene>
<evidence type="ECO:0008006" key="3">
    <source>
        <dbReference type="Google" id="ProtNLM"/>
    </source>
</evidence>
<dbReference type="GO" id="GO:0010124">
    <property type="term" value="P:phenylacetate catabolic process"/>
    <property type="evidence" value="ECO:0007669"/>
    <property type="project" value="InterPro"/>
</dbReference>